<feature type="compositionally biased region" description="Basic and acidic residues" evidence="2">
    <location>
        <begin position="1"/>
        <end position="17"/>
    </location>
</feature>
<comment type="caution">
    <text evidence="4">The sequence shown here is derived from an EMBL/GenBank/DDBJ whole genome shotgun (WGS) entry which is preliminary data.</text>
</comment>
<reference evidence="4" key="1">
    <citation type="submission" date="2023-06" db="EMBL/GenBank/DDBJ databases">
        <title>Multi-omics analyses reveal the molecular pathogenesis toolkit of Lasiodiplodia hormozganensis, a cross-kingdom pathogen.</title>
        <authorList>
            <person name="Felix C."/>
            <person name="Meneses R."/>
            <person name="Goncalves M.F.M."/>
            <person name="Tilleman L."/>
            <person name="Duarte A.S."/>
            <person name="Jorrin-Novo J.V."/>
            <person name="Van De Peer Y."/>
            <person name="Deforce D."/>
            <person name="Van Nieuwerburgh F."/>
            <person name="Esteves A.C."/>
            <person name="Alves A."/>
        </authorList>
    </citation>
    <scope>NUCLEOTIDE SEQUENCE</scope>
    <source>
        <strain evidence="4">CBS 339.90</strain>
    </source>
</reference>
<dbReference type="InterPro" id="IPR040183">
    <property type="entry name" value="THUMPD1-like"/>
</dbReference>
<feature type="region of interest" description="Disordered" evidence="2">
    <location>
        <begin position="1"/>
        <end position="47"/>
    </location>
</feature>
<evidence type="ECO:0000256" key="1">
    <source>
        <dbReference type="PROSITE-ProRule" id="PRU00529"/>
    </source>
</evidence>
<proteinExistence type="predicted"/>
<dbReference type="PROSITE" id="PS51165">
    <property type="entry name" value="THUMP"/>
    <property type="match status" value="1"/>
</dbReference>
<dbReference type="Gene3D" id="3.30.2300.10">
    <property type="entry name" value="THUMP superfamily"/>
    <property type="match status" value="1"/>
</dbReference>
<feature type="region of interest" description="Disordered" evidence="2">
    <location>
        <begin position="78"/>
        <end position="98"/>
    </location>
</feature>
<dbReference type="Pfam" id="PF02926">
    <property type="entry name" value="THUMP"/>
    <property type="match status" value="1"/>
</dbReference>
<evidence type="ECO:0000313" key="5">
    <source>
        <dbReference type="Proteomes" id="UP001175001"/>
    </source>
</evidence>
<keyword evidence="5" id="KW-1185">Reference proteome</keyword>
<accession>A0AA39YFV2</accession>
<protein>
    <recommendedName>
        <fullName evidence="3">THUMP domain-containing protein</fullName>
    </recommendedName>
</protein>
<feature type="domain" description="THUMP" evidence="3">
    <location>
        <begin position="151"/>
        <end position="259"/>
    </location>
</feature>
<evidence type="ECO:0000259" key="3">
    <source>
        <dbReference type="PROSITE" id="PS51165"/>
    </source>
</evidence>
<dbReference type="Proteomes" id="UP001175001">
    <property type="component" value="Unassembled WGS sequence"/>
</dbReference>
<dbReference type="InterPro" id="IPR004114">
    <property type="entry name" value="THUMP_dom"/>
</dbReference>
<organism evidence="4 5">
    <name type="scientific">Lasiodiplodia hormozganensis</name>
    <dbReference type="NCBI Taxonomy" id="869390"/>
    <lineage>
        <taxon>Eukaryota</taxon>
        <taxon>Fungi</taxon>
        <taxon>Dikarya</taxon>
        <taxon>Ascomycota</taxon>
        <taxon>Pezizomycotina</taxon>
        <taxon>Dothideomycetes</taxon>
        <taxon>Dothideomycetes incertae sedis</taxon>
        <taxon>Botryosphaeriales</taxon>
        <taxon>Botryosphaeriaceae</taxon>
        <taxon>Lasiodiplodia</taxon>
    </lineage>
</organism>
<evidence type="ECO:0000256" key="2">
    <source>
        <dbReference type="SAM" id="MobiDB-lite"/>
    </source>
</evidence>
<dbReference type="EMBL" id="JAUJDW010000037">
    <property type="protein sequence ID" value="KAK0650280.1"/>
    <property type="molecule type" value="Genomic_DNA"/>
</dbReference>
<evidence type="ECO:0000313" key="4">
    <source>
        <dbReference type="EMBL" id="KAK0650280.1"/>
    </source>
</evidence>
<dbReference type="SUPFAM" id="SSF143437">
    <property type="entry name" value="THUMP domain-like"/>
    <property type="match status" value="1"/>
</dbReference>
<name>A0AA39YFV2_9PEZI</name>
<sequence length="283" mass="31370">MPDESRKRKAPADDHSHAGKRSKGRRQWRSLPARQGGGSIEPGDAGIWATCNMGREAKAVGELKDMFEEYVEKLYGASRDDDADDDAAGADASTAQEDADVEAEIAKELEDIRKPAKEPPFRHIRVDTDCIMFFKTKAPIEPVEFVRRICEGAMASSERKTGRFVKRLTPMTLMGKAQQKGLEEVAAQVLAPHFHAEGSAGKKFAIRPNIRNNKDLTRDQVIKTVAAAVGPGHSVDLKDYDLLILVDVYKGLCGMSVVGKDFERLKRYNLSEIYEPSPKEQPN</sequence>
<keyword evidence="1" id="KW-0694">RNA-binding</keyword>
<dbReference type="SMART" id="SM00981">
    <property type="entry name" value="THUMP"/>
    <property type="match status" value="1"/>
</dbReference>
<dbReference type="FunFam" id="3.30.2300.10:FF:000001">
    <property type="entry name" value="THUMP domain-containing protein 1"/>
    <property type="match status" value="1"/>
</dbReference>
<dbReference type="CDD" id="cd11717">
    <property type="entry name" value="THUMP_THUMPD1_like"/>
    <property type="match status" value="1"/>
</dbReference>
<gene>
    <name evidence="4" type="ORF">DIS24_g6939</name>
</gene>
<dbReference type="AlphaFoldDB" id="A0AA39YFV2"/>
<dbReference type="GO" id="GO:0006400">
    <property type="term" value="P:tRNA modification"/>
    <property type="evidence" value="ECO:0007669"/>
    <property type="project" value="InterPro"/>
</dbReference>
<dbReference type="PANTHER" id="PTHR13452:SF10">
    <property type="entry name" value="THUMP DOMAIN-CONTAINING PROTEIN 1"/>
    <property type="match status" value="1"/>
</dbReference>
<dbReference type="PANTHER" id="PTHR13452">
    <property type="entry name" value="THUMP DOMAIN CONTAINING PROTEIN 1-RELATED"/>
    <property type="match status" value="1"/>
</dbReference>
<feature type="compositionally biased region" description="Basic residues" evidence="2">
    <location>
        <begin position="18"/>
        <end position="28"/>
    </location>
</feature>
<dbReference type="GO" id="GO:0003723">
    <property type="term" value="F:RNA binding"/>
    <property type="evidence" value="ECO:0007669"/>
    <property type="project" value="UniProtKB-UniRule"/>
</dbReference>